<protein>
    <recommendedName>
        <fullName evidence="1">PiggyBac transposable element-derived protein domain-containing protein</fullName>
    </recommendedName>
</protein>
<accession>A0AAV2H2A9</accession>
<sequence length="346" mass="40178">LVLENNRKASQLKNVEKTDGKERGSSIWVNIDFIEMKKFIGLLLLMGIVHKPCYLDYWSKDTLLSTLSCHEPQPLFENEPPHTAAERDRLYEIRPSLTHFNTVFQQAFCPNRDICIDESLLLWKGRLVFKQYIPLKRAKFGIKIFCLCDKFGYLYRFRVYTGKQDPLYNIDNYVSEECQQLSMTSKVTLELLAPFLNQGYHLYIDNWYNSVPLIRFLLQKQILCTGTTHSNRVPKELTSIPAKKGETVSIISGQLLAEKFLDKKTVYMISFFSAETAKKMHRVSVQHYNQGMGGVDRLDQALEPISAARQTRQWYVKLGVHLIQLAILNAHHLNKQFGNQKTFLQF</sequence>
<dbReference type="Pfam" id="PF13843">
    <property type="entry name" value="DDE_Tnp_1_7"/>
    <property type="match status" value="1"/>
</dbReference>
<name>A0AAV2H2A9_LYMST</name>
<comment type="caution">
    <text evidence="2">The sequence shown here is derived from an EMBL/GenBank/DDBJ whole genome shotgun (WGS) entry which is preliminary data.</text>
</comment>
<feature type="non-terminal residue" evidence="2">
    <location>
        <position position="346"/>
    </location>
</feature>
<evidence type="ECO:0000259" key="1">
    <source>
        <dbReference type="Pfam" id="PF13843"/>
    </source>
</evidence>
<dbReference type="EMBL" id="CAXITT010000022">
    <property type="protein sequence ID" value="CAL1527809.1"/>
    <property type="molecule type" value="Genomic_DNA"/>
</dbReference>
<feature type="domain" description="PiggyBac transposable element-derived protein" evidence="1">
    <location>
        <begin position="12"/>
        <end position="331"/>
    </location>
</feature>
<proteinExistence type="predicted"/>
<keyword evidence="3" id="KW-1185">Reference proteome</keyword>
<dbReference type="PANTHER" id="PTHR46599">
    <property type="entry name" value="PIGGYBAC TRANSPOSABLE ELEMENT-DERIVED PROTEIN 4"/>
    <property type="match status" value="1"/>
</dbReference>
<evidence type="ECO:0000313" key="3">
    <source>
        <dbReference type="Proteomes" id="UP001497497"/>
    </source>
</evidence>
<dbReference type="PANTHER" id="PTHR46599:SF3">
    <property type="entry name" value="PIGGYBAC TRANSPOSABLE ELEMENT-DERIVED PROTEIN 4"/>
    <property type="match status" value="1"/>
</dbReference>
<dbReference type="Proteomes" id="UP001497497">
    <property type="component" value="Unassembled WGS sequence"/>
</dbReference>
<organism evidence="2 3">
    <name type="scientific">Lymnaea stagnalis</name>
    <name type="common">Great pond snail</name>
    <name type="synonym">Helix stagnalis</name>
    <dbReference type="NCBI Taxonomy" id="6523"/>
    <lineage>
        <taxon>Eukaryota</taxon>
        <taxon>Metazoa</taxon>
        <taxon>Spiralia</taxon>
        <taxon>Lophotrochozoa</taxon>
        <taxon>Mollusca</taxon>
        <taxon>Gastropoda</taxon>
        <taxon>Heterobranchia</taxon>
        <taxon>Euthyneura</taxon>
        <taxon>Panpulmonata</taxon>
        <taxon>Hygrophila</taxon>
        <taxon>Lymnaeoidea</taxon>
        <taxon>Lymnaeidae</taxon>
        <taxon>Lymnaea</taxon>
    </lineage>
</organism>
<gene>
    <name evidence="2" type="ORF">GSLYS_00001979001</name>
</gene>
<dbReference type="AlphaFoldDB" id="A0AAV2H2A9"/>
<dbReference type="InterPro" id="IPR029526">
    <property type="entry name" value="PGBD"/>
</dbReference>
<evidence type="ECO:0000313" key="2">
    <source>
        <dbReference type="EMBL" id="CAL1527809.1"/>
    </source>
</evidence>
<reference evidence="2 3" key="1">
    <citation type="submission" date="2024-04" db="EMBL/GenBank/DDBJ databases">
        <authorList>
            <consortium name="Genoscope - CEA"/>
            <person name="William W."/>
        </authorList>
    </citation>
    <scope>NUCLEOTIDE SEQUENCE [LARGE SCALE GENOMIC DNA]</scope>
</reference>
<feature type="non-terminal residue" evidence="2">
    <location>
        <position position="1"/>
    </location>
</feature>